<evidence type="ECO:0000313" key="2">
    <source>
        <dbReference type="EMBL" id="MDD1791606.1"/>
    </source>
</evidence>
<feature type="transmembrane region" description="Helical" evidence="1">
    <location>
        <begin position="12"/>
        <end position="30"/>
    </location>
</feature>
<proteinExistence type="predicted"/>
<protein>
    <submittedName>
        <fullName evidence="2">Uncharacterized protein</fullName>
    </submittedName>
</protein>
<reference evidence="2" key="1">
    <citation type="submission" date="2021-12" db="EMBL/GenBank/DDBJ databases">
        <title>Enterovibrio ZSDZ35 sp. nov. and Enterovibrio ZSDZ42 sp. nov., isolated from coastal seawater in Qingdao.</title>
        <authorList>
            <person name="Zhang P."/>
        </authorList>
    </citation>
    <scope>NUCLEOTIDE SEQUENCE</scope>
    <source>
        <strain evidence="2">ZSDZ42</strain>
    </source>
</reference>
<evidence type="ECO:0000313" key="3">
    <source>
        <dbReference type="Proteomes" id="UP001149400"/>
    </source>
</evidence>
<accession>A0ABT5QVP1</accession>
<name>A0ABT5QVP1_9GAMM</name>
<gene>
    <name evidence="2" type="ORF">LRP50_00495</name>
</gene>
<keyword evidence="1" id="KW-1133">Transmembrane helix</keyword>
<keyword evidence="3" id="KW-1185">Reference proteome</keyword>
<keyword evidence="1" id="KW-0812">Transmembrane</keyword>
<evidence type="ECO:0000256" key="1">
    <source>
        <dbReference type="SAM" id="Phobius"/>
    </source>
</evidence>
<dbReference type="Proteomes" id="UP001149400">
    <property type="component" value="Unassembled WGS sequence"/>
</dbReference>
<keyword evidence="1" id="KW-0472">Membrane</keyword>
<organism evidence="2 3">
    <name type="scientific">Enterovibrio gelatinilyticus</name>
    <dbReference type="NCBI Taxonomy" id="2899819"/>
    <lineage>
        <taxon>Bacteria</taxon>
        <taxon>Pseudomonadati</taxon>
        <taxon>Pseudomonadota</taxon>
        <taxon>Gammaproteobacteria</taxon>
        <taxon>Vibrionales</taxon>
        <taxon>Vibrionaceae</taxon>
        <taxon>Enterovibrio</taxon>
    </lineage>
</organism>
<sequence>MAAEKLTTGRLIQILVVMAALIAAFIWRTFDYSDSTNVFQCEMSSGGCQFTVNGTQVEVLAKKQSDKSVLLVVNSAINPSSLYVNRGSVKTKIDVKNIEVTENNRAYLYALSDNVKYRAGDKLTLIIDRDQIEINF</sequence>
<comment type="caution">
    <text evidence="2">The sequence shown here is derived from an EMBL/GenBank/DDBJ whole genome shotgun (WGS) entry which is preliminary data.</text>
</comment>
<dbReference type="RefSeq" id="WP_274162560.1">
    <property type="nucleotide sequence ID" value="NZ_JAJUBC010000001.1"/>
</dbReference>
<dbReference type="EMBL" id="JAJUBC010000001">
    <property type="protein sequence ID" value="MDD1791606.1"/>
    <property type="molecule type" value="Genomic_DNA"/>
</dbReference>